<dbReference type="GO" id="GO:0031514">
    <property type="term" value="C:motile cilium"/>
    <property type="evidence" value="ECO:0007669"/>
    <property type="project" value="TreeGrafter"/>
</dbReference>
<dbReference type="FunFam" id="2.20.110.10:FF:000002">
    <property type="entry name" value="Phosphatidylinositol 4-phosphate 5-kinase 8"/>
    <property type="match status" value="1"/>
</dbReference>
<gene>
    <name evidence="3" type="ORF">PACLA_8A014283</name>
</gene>
<proteinExistence type="predicted"/>
<name>A0A6S7IA51_PARCT</name>
<protein>
    <submittedName>
        <fullName evidence="3">Uncharacterized protein</fullName>
    </submittedName>
</protein>
<dbReference type="OrthoDB" id="423343at2759"/>
<dbReference type="Proteomes" id="UP001152795">
    <property type="component" value="Unassembled WGS sequence"/>
</dbReference>
<reference evidence="3" key="1">
    <citation type="submission" date="2020-04" db="EMBL/GenBank/DDBJ databases">
        <authorList>
            <person name="Alioto T."/>
            <person name="Alioto T."/>
            <person name="Gomez Garrido J."/>
        </authorList>
    </citation>
    <scope>NUCLEOTIDE SEQUENCE</scope>
    <source>
        <strain evidence="3">A484AB</strain>
    </source>
</reference>
<organism evidence="3 4">
    <name type="scientific">Paramuricea clavata</name>
    <name type="common">Red gorgonian</name>
    <name type="synonym">Violescent sea-whip</name>
    <dbReference type="NCBI Taxonomy" id="317549"/>
    <lineage>
        <taxon>Eukaryota</taxon>
        <taxon>Metazoa</taxon>
        <taxon>Cnidaria</taxon>
        <taxon>Anthozoa</taxon>
        <taxon>Octocorallia</taxon>
        <taxon>Malacalcyonacea</taxon>
        <taxon>Plexauridae</taxon>
        <taxon>Paramuricea</taxon>
    </lineage>
</organism>
<dbReference type="PANTHER" id="PTHR43215">
    <property type="entry name" value="RADIAL SPOKE HEAD 1 HOMOLOG"/>
    <property type="match status" value="1"/>
</dbReference>
<evidence type="ECO:0000313" key="4">
    <source>
        <dbReference type="Proteomes" id="UP001152795"/>
    </source>
</evidence>
<dbReference type="GO" id="GO:0005634">
    <property type="term" value="C:nucleus"/>
    <property type="evidence" value="ECO:0007669"/>
    <property type="project" value="TreeGrafter"/>
</dbReference>
<feature type="compositionally biased region" description="Basic and acidic residues" evidence="2">
    <location>
        <begin position="24"/>
        <end position="33"/>
    </location>
</feature>
<feature type="compositionally biased region" description="Acidic residues" evidence="2">
    <location>
        <begin position="1"/>
        <end position="11"/>
    </location>
</feature>
<evidence type="ECO:0000256" key="1">
    <source>
        <dbReference type="ARBA" id="ARBA00022737"/>
    </source>
</evidence>
<dbReference type="Gene3D" id="2.20.110.10">
    <property type="entry name" value="Histone H3 K4-specific methyltransferase SET7/9 N-terminal domain"/>
    <property type="match status" value="2"/>
</dbReference>
<keyword evidence="4" id="KW-1185">Reference proteome</keyword>
<keyword evidence="1" id="KW-0677">Repeat</keyword>
<dbReference type="EMBL" id="CACRXK020004506">
    <property type="protein sequence ID" value="CAB4002992.1"/>
    <property type="molecule type" value="Genomic_DNA"/>
</dbReference>
<dbReference type="GO" id="GO:0007286">
    <property type="term" value="P:spermatid development"/>
    <property type="evidence" value="ECO:0007669"/>
    <property type="project" value="TreeGrafter"/>
</dbReference>
<dbReference type="SUPFAM" id="SSF82185">
    <property type="entry name" value="Histone H3 K4-specific methyltransferase SET7/9 N-terminal domain"/>
    <property type="match status" value="2"/>
</dbReference>
<comment type="caution">
    <text evidence="3">The sequence shown here is derived from an EMBL/GenBank/DDBJ whole genome shotgun (WGS) entry which is preliminary data.</text>
</comment>
<feature type="region of interest" description="Disordered" evidence="2">
    <location>
        <begin position="1"/>
        <end position="34"/>
    </location>
</feature>
<dbReference type="AlphaFoldDB" id="A0A6S7IA51"/>
<dbReference type="Pfam" id="PF02493">
    <property type="entry name" value="MORN"/>
    <property type="match status" value="7"/>
</dbReference>
<evidence type="ECO:0000313" key="3">
    <source>
        <dbReference type="EMBL" id="CAB4002992.1"/>
    </source>
</evidence>
<dbReference type="GO" id="GO:0035082">
    <property type="term" value="P:axoneme assembly"/>
    <property type="evidence" value="ECO:0007669"/>
    <property type="project" value="TreeGrafter"/>
</dbReference>
<dbReference type="InterPro" id="IPR003409">
    <property type="entry name" value="MORN"/>
</dbReference>
<dbReference type="PANTHER" id="PTHR43215:SF14">
    <property type="entry name" value="RADIAL SPOKE HEAD 1 HOMOLOG"/>
    <property type="match status" value="1"/>
</dbReference>
<sequence>MSDYDSPDGDLDPVSRIGIYNGPRNEKGQRHGFGEATLRNGDEYVGEYCEGKRHGFGKYKFKNGARYEGQYARGIKEGNGIFIYPDGSKYEGQWQGGNRSGQGKYTYANGDWYEGGWKQNMKDGQGEYYHKQTDTNYRGSWSSGRREGAANVTNNHYTYQGYFSKDMPHGPGKMSFQGCRQHGEYIMTDIFVRNNGMLETQQEPIWRCTSLEYSGENAPVRQLKPTK</sequence>
<accession>A0A6S7IA51</accession>
<dbReference type="SMART" id="SM00698">
    <property type="entry name" value="MORN"/>
    <property type="match status" value="5"/>
</dbReference>
<evidence type="ECO:0000256" key="2">
    <source>
        <dbReference type="SAM" id="MobiDB-lite"/>
    </source>
</evidence>